<dbReference type="PROSITE" id="PS50931">
    <property type="entry name" value="HTH_LYSR"/>
    <property type="match status" value="1"/>
</dbReference>
<dbReference type="CDD" id="cd05466">
    <property type="entry name" value="PBP2_LTTR_substrate"/>
    <property type="match status" value="1"/>
</dbReference>
<dbReference type="RefSeq" id="WP_146884809.1">
    <property type="nucleotide sequence ID" value="NZ_BJXB01000010.1"/>
</dbReference>
<dbReference type="Gene3D" id="1.10.10.10">
    <property type="entry name" value="Winged helix-like DNA-binding domain superfamily/Winged helix DNA-binding domain"/>
    <property type="match status" value="1"/>
</dbReference>
<feature type="domain" description="HTH lysR-type" evidence="5">
    <location>
        <begin position="1"/>
        <end position="58"/>
    </location>
</feature>
<dbReference type="SUPFAM" id="SSF46785">
    <property type="entry name" value="Winged helix' DNA-binding domain"/>
    <property type="match status" value="1"/>
</dbReference>
<dbReference type="EMBL" id="BJXB01000010">
    <property type="protein sequence ID" value="GEM46949.1"/>
    <property type="molecule type" value="Genomic_DNA"/>
</dbReference>
<proteinExistence type="inferred from homology"/>
<dbReference type="Proteomes" id="UP000321306">
    <property type="component" value="Unassembled WGS sequence"/>
</dbReference>
<dbReference type="InterPro" id="IPR000847">
    <property type="entry name" value="LysR_HTH_N"/>
</dbReference>
<evidence type="ECO:0000256" key="4">
    <source>
        <dbReference type="ARBA" id="ARBA00023163"/>
    </source>
</evidence>
<keyword evidence="2" id="KW-0805">Transcription regulation</keyword>
<evidence type="ECO:0000259" key="5">
    <source>
        <dbReference type="PROSITE" id="PS50931"/>
    </source>
</evidence>
<evidence type="ECO:0000313" key="6">
    <source>
        <dbReference type="EMBL" id="GEM46949.1"/>
    </source>
</evidence>
<dbReference type="OrthoDB" id="63123at2"/>
<evidence type="ECO:0000256" key="1">
    <source>
        <dbReference type="ARBA" id="ARBA00009437"/>
    </source>
</evidence>
<dbReference type="GO" id="GO:0003677">
    <property type="term" value="F:DNA binding"/>
    <property type="evidence" value="ECO:0007669"/>
    <property type="project" value="UniProtKB-KW"/>
</dbReference>
<dbReference type="InterPro" id="IPR005119">
    <property type="entry name" value="LysR_subst-bd"/>
</dbReference>
<comment type="caution">
    <text evidence="6">The sequence shown here is derived from an EMBL/GenBank/DDBJ whole genome shotgun (WGS) entry which is preliminary data.</text>
</comment>
<dbReference type="GO" id="GO:0003700">
    <property type="term" value="F:DNA-binding transcription factor activity"/>
    <property type="evidence" value="ECO:0007669"/>
    <property type="project" value="InterPro"/>
</dbReference>
<keyword evidence="4" id="KW-0804">Transcription</keyword>
<dbReference type="InterPro" id="IPR036390">
    <property type="entry name" value="WH_DNA-bd_sf"/>
</dbReference>
<dbReference type="GO" id="GO:0032993">
    <property type="term" value="C:protein-DNA complex"/>
    <property type="evidence" value="ECO:0007669"/>
    <property type="project" value="TreeGrafter"/>
</dbReference>
<dbReference type="PANTHER" id="PTHR30346:SF28">
    <property type="entry name" value="HTH-TYPE TRANSCRIPTIONAL REGULATOR CYNR"/>
    <property type="match status" value="1"/>
</dbReference>
<dbReference type="PANTHER" id="PTHR30346">
    <property type="entry name" value="TRANSCRIPTIONAL DUAL REGULATOR HCAR-RELATED"/>
    <property type="match status" value="1"/>
</dbReference>
<dbReference type="SUPFAM" id="SSF53850">
    <property type="entry name" value="Periplasmic binding protein-like II"/>
    <property type="match status" value="1"/>
</dbReference>
<evidence type="ECO:0000256" key="2">
    <source>
        <dbReference type="ARBA" id="ARBA00023015"/>
    </source>
</evidence>
<name>A0A511N275_DEIC1</name>
<accession>A0A511N275</accession>
<sequence length="304" mass="33287">MKLTQLRCLLAIAETGSFSEAALQLGMSQSSVSGSLSALEAHLECTLIERGRFGARLTGIGQEVVVHARAVLSAAEGLEQQVALYKGKVQGQLVICTFRSMASQVIPPLMRHLRPLHPELQLQLLESTTCEPISLLKPLEDGSADLAFIPDHDYLAFLSWVVMEDPYVALLPEGWGAGEVFHPQHLLQHPLILSRCEHCAGRILQYLDGHGLVPKEVLQVQDDFTMYSMVAQQLGWCLNPRLAIDFVPPGTRMLPLALPLGRTIRLAVRSGGLRLPAVRHFMQALKTLLPDSALPETAPQSQSS</sequence>
<dbReference type="Pfam" id="PF00126">
    <property type="entry name" value="HTH_1"/>
    <property type="match status" value="1"/>
</dbReference>
<reference evidence="6 7" key="1">
    <citation type="submission" date="2019-07" db="EMBL/GenBank/DDBJ databases">
        <title>Whole genome shotgun sequence of Deinococcus cellulosilyticus NBRC 106333.</title>
        <authorList>
            <person name="Hosoyama A."/>
            <person name="Uohara A."/>
            <person name="Ohji S."/>
            <person name="Ichikawa N."/>
        </authorList>
    </citation>
    <scope>NUCLEOTIDE SEQUENCE [LARGE SCALE GENOMIC DNA]</scope>
    <source>
        <strain evidence="6 7">NBRC 106333</strain>
    </source>
</reference>
<dbReference type="Pfam" id="PF03466">
    <property type="entry name" value="LysR_substrate"/>
    <property type="match status" value="1"/>
</dbReference>
<dbReference type="AlphaFoldDB" id="A0A511N275"/>
<evidence type="ECO:0000313" key="7">
    <source>
        <dbReference type="Proteomes" id="UP000321306"/>
    </source>
</evidence>
<comment type="similarity">
    <text evidence="1">Belongs to the LysR transcriptional regulatory family.</text>
</comment>
<evidence type="ECO:0000256" key="3">
    <source>
        <dbReference type="ARBA" id="ARBA00023125"/>
    </source>
</evidence>
<keyword evidence="3" id="KW-0238">DNA-binding</keyword>
<organism evidence="6 7">
    <name type="scientific">Deinococcus cellulosilyticus (strain DSM 18568 / NBRC 106333 / KACC 11606 / 5516J-15)</name>
    <dbReference type="NCBI Taxonomy" id="1223518"/>
    <lineage>
        <taxon>Bacteria</taxon>
        <taxon>Thermotogati</taxon>
        <taxon>Deinococcota</taxon>
        <taxon>Deinococci</taxon>
        <taxon>Deinococcales</taxon>
        <taxon>Deinococcaceae</taxon>
        <taxon>Deinococcus</taxon>
    </lineage>
</organism>
<dbReference type="InterPro" id="IPR036388">
    <property type="entry name" value="WH-like_DNA-bd_sf"/>
</dbReference>
<dbReference type="Gene3D" id="3.40.190.10">
    <property type="entry name" value="Periplasmic binding protein-like II"/>
    <property type="match status" value="2"/>
</dbReference>
<dbReference type="FunFam" id="1.10.10.10:FF:000001">
    <property type="entry name" value="LysR family transcriptional regulator"/>
    <property type="match status" value="1"/>
</dbReference>
<gene>
    <name evidence="6" type="ORF">DC3_25840</name>
</gene>
<keyword evidence="7" id="KW-1185">Reference proteome</keyword>
<protein>
    <recommendedName>
        <fullName evidence="5">HTH lysR-type domain-containing protein</fullName>
    </recommendedName>
</protein>